<proteinExistence type="predicted"/>
<dbReference type="InterPro" id="IPR036875">
    <property type="entry name" value="Znf_CCHC_sf"/>
</dbReference>
<reference evidence="4" key="1">
    <citation type="submission" date="2023-06" db="EMBL/GenBank/DDBJ databases">
        <title>Genome-scale phylogeny and comparative genomics of the fungal order Sordariales.</title>
        <authorList>
            <consortium name="Lawrence Berkeley National Laboratory"/>
            <person name="Hensen N."/>
            <person name="Bonometti L."/>
            <person name="Westerberg I."/>
            <person name="Brannstrom I.O."/>
            <person name="Guillou S."/>
            <person name="Cros-Aarteil S."/>
            <person name="Calhoun S."/>
            <person name="Haridas S."/>
            <person name="Kuo A."/>
            <person name="Mondo S."/>
            <person name="Pangilinan J."/>
            <person name="Riley R."/>
            <person name="Labutti K."/>
            <person name="Andreopoulos B."/>
            <person name="Lipzen A."/>
            <person name="Chen C."/>
            <person name="Yanf M."/>
            <person name="Daum C."/>
            <person name="Ng V."/>
            <person name="Clum A."/>
            <person name="Steindorff A."/>
            <person name="Ohm R."/>
            <person name="Martin F."/>
            <person name="Silar P."/>
            <person name="Natvig D."/>
            <person name="Lalanne C."/>
            <person name="Gautier V."/>
            <person name="Ament-Velasquez S.L."/>
            <person name="Kruys A."/>
            <person name="Hutchinson M.I."/>
            <person name="Powell A.J."/>
            <person name="Barry K."/>
            <person name="Miller A.N."/>
            <person name="Grigoriev I.V."/>
            <person name="Debuchy R."/>
            <person name="Gladieux P."/>
            <person name="Thoren M.H."/>
            <person name="Johannesson H."/>
        </authorList>
    </citation>
    <scope>NUCLEOTIDE SEQUENCE</scope>
    <source>
        <strain evidence="4">SMH2532-1</strain>
    </source>
</reference>
<accession>A0AA39YMW9</accession>
<keyword evidence="1" id="KW-0479">Metal-binding</keyword>
<keyword evidence="5" id="KW-1185">Reference proteome</keyword>
<evidence type="ECO:0000313" key="4">
    <source>
        <dbReference type="EMBL" id="KAK0655473.1"/>
    </source>
</evidence>
<comment type="caution">
    <text evidence="4">The sequence shown here is derived from an EMBL/GenBank/DDBJ whole genome shotgun (WGS) entry which is preliminary data.</text>
</comment>
<dbReference type="Gene3D" id="4.10.60.10">
    <property type="entry name" value="Zinc finger, CCHC-type"/>
    <property type="match status" value="1"/>
</dbReference>
<dbReference type="Pfam" id="PF00098">
    <property type="entry name" value="zf-CCHC"/>
    <property type="match status" value="1"/>
</dbReference>
<keyword evidence="1" id="KW-0863">Zinc-finger</keyword>
<feature type="non-terminal residue" evidence="4">
    <location>
        <position position="1"/>
    </location>
</feature>
<dbReference type="GO" id="GO:0003676">
    <property type="term" value="F:nucleic acid binding"/>
    <property type="evidence" value="ECO:0007669"/>
    <property type="project" value="InterPro"/>
</dbReference>
<evidence type="ECO:0000256" key="1">
    <source>
        <dbReference type="PROSITE-ProRule" id="PRU00047"/>
    </source>
</evidence>
<organism evidence="4 5">
    <name type="scientific">Cercophora newfieldiana</name>
    <dbReference type="NCBI Taxonomy" id="92897"/>
    <lineage>
        <taxon>Eukaryota</taxon>
        <taxon>Fungi</taxon>
        <taxon>Dikarya</taxon>
        <taxon>Ascomycota</taxon>
        <taxon>Pezizomycotina</taxon>
        <taxon>Sordariomycetes</taxon>
        <taxon>Sordariomycetidae</taxon>
        <taxon>Sordariales</taxon>
        <taxon>Lasiosphaeriaceae</taxon>
        <taxon>Cercophora</taxon>
    </lineage>
</organism>
<dbReference type="Proteomes" id="UP001174936">
    <property type="component" value="Unassembled WGS sequence"/>
</dbReference>
<feature type="non-terminal residue" evidence="4">
    <location>
        <position position="52"/>
    </location>
</feature>
<gene>
    <name evidence="4" type="ORF">B0T16DRAFT_300141</name>
</gene>
<dbReference type="SMART" id="SM00343">
    <property type="entry name" value="ZnF_C2HC"/>
    <property type="match status" value="1"/>
</dbReference>
<dbReference type="GO" id="GO:0008270">
    <property type="term" value="F:zinc ion binding"/>
    <property type="evidence" value="ECO:0007669"/>
    <property type="project" value="UniProtKB-KW"/>
</dbReference>
<keyword evidence="1" id="KW-0862">Zinc</keyword>
<sequence>DQGKRYENNTSWGTHPEPMELDATQHQEKGIRCYNCNQHGHISRECTRPRRQ</sequence>
<feature type="domain" description="CCHC-type" evidence="3">
    <location>
        <begin position="32"/>
        <end position="48"/>
    </location>
</feature>
<dbReference type="EMBL" id="JAULSV010000001">
    <property type="protein sequence ID" value="KAK0655473.1"/>
    <property type="molecule type" value="Genomic_DNA"/>
</dbReference>
<dbReference type="AlphaFoldDB" id="A0AA39YMW9"/>
<evidence type="ECO:0000313" key="5">
    <source>
        <dbReference type="Proteomes" id="UP001174936"/>
    </source>
</evidence>
<evidence type="ECO:0000259" key="3">
    <source>
        <dbReference type="PROSITE" id="PS50158"/>
    </source>
</evidence>
<feature type="region of interest" description="Disordered" evidence="2">
    <location>
        <begin position="1"/>
        <end position="24"/>
    </location>
</feature>
<dbReference type="PROSITE" id="PS50158">
    <property type="entry name" value="ZF_CCHC"/>
    <property type="match status" value="1"/>
</dbReference>
<dbReference type="SUPFAM" id="SSF57756">
    <property type="entry name" value="Retrovirus zinc finger-like domains"/>
    <property type="match status" value="1"/>
</dbReference>
<dbReference type="InterPro" id="IPR001878">
    <property type="entry name" value="Znf_CCHC"/>
</dbReference>
<name>A0AA39YMW9_9PEZI</name>
<protein>
    <recommendedName>
        <fullName evidence="3">CCHC-type domain-containing protein</fullName>
    </recommendedName>
</protein>
<evidence type="ECO:0000256" key="2">
    <source>
        <dbReference type="SAM" id="MobiDB-lite"/>
    </source>
</evidence>